<organism evidence="3 4">
    <name type="scientific">Salipiger profundus</name>
    <dbReference type="NCBI Taxonomy" id="1229727"/>
    <lineage>
        <taxon>Bacteria</taxon>
        <taxon>Pseudomonadati</taxon>
        <taxon>Pseudomonadota</taxon>
        <taxon>Alphaproteobacteria</taxon>
        <taxon>Rhodobacterales</taxon>
        <taxon>Roseobacteraceae</taxon>
        <taxon>Salipiger</taxon>
    </lineage>
</organism>
<keyword evidence="4" id="KW-1185">Reference proteome</keyword>
<dbReference type="Proteomes" id="UP000186559">
    <property type="component" value="Chromosome"/>
</dbReference>
<accession>A0A1U7D3Q0</accession>
<evidence type="ECO:0008006" key="5">
    <source>
        <dbReference type="Google" id="ProtNLM"/>
    </source>
</evidence>
<dbReference type="KEGG" id="tpro:Ga0080559_TMP1973"/>
<protein>
    <recommendedName>
        <fullName evidence="5">Mitochondrial inner membrane protein</fullName>
    </recommendedName>
</protein>
<feature type="compositionally biased region" description="Low complexity" evidence="2">
    <location>
        <begin position="153"/>
        <end position="180"/>
    </location>
</feature>
<sequence length="515" mass="53360">MADEKKPVDGTEENAEGEAAKTPETELTPEAVPDAVVTEEDDAEKAAEETPEGEDTPEAGGDDSADDTLAEGADTLSGTEDEATDSAMIDGTVGEDTLGEDTLEAMSTGEDTIGEDTSGDESLETSGDQIHSVGEAVDLDRNSDTVHSHDSDTTSSASAWGAGAGAAGATATSGTTTGATPEPAVREKVVERKGGFVPMLLGGVIAAALGYGASAYQSGSWPFNEAVAPDTFREDTQTALEDQTARIDALAQEVQTATDTANGIDLSGLESSVEELRGSIDAAAGNYDALAQRIEAIEKRPVEESVSPEAMAAYEDELNKLREAIVQQRTEVEEMTQQALAAEANAEETAALSKARAALSEVMTALNSGDPYGEAVTTIQENGVTVPDPLSAPAEEGVPTLAELTEEYPPLAREALTAARQSASEDQSGTDRFATFLTDQVGLRSVTPRSGDSPDAILSRAEAALRSGDLPQTLTELGSLPEAAQAPLSDWMDRARTRADAVAAADGLAQEMNKE</sequence>
<evidence type="ECO:0000256" key="2">
    <source>
        <dbReference type="SAM" id="MobiDB-lite"/>
    </source>
</evidence>
<feature type="compositionally biased region" description="Acidic residues" evidence="2">
    <location>
        <begin position="112"/>
        <end position="123"/>
    </location>
</feature>
<feature type="coiled-coil region" evidence="1">
    <location>
        <begin position="233"/>
        <end position="352"/>
    </location>
</feature>
<name>A0A1U7D3Q0_9RHOB</name>
<evidence type="ECO:0000256" key="1">
    <source>
        <dbReference type="SAM" id="Coils"/>
    </source>
</evidence>
<feature type="compositionally biased region" description="Basic and acidic residues" evidence="2">
    <location>
        <begin position="138"/>
        <end position="152"/>
    </location>
</feature>
<reference evidence="3 4" key="1">
    <citation type="submission" date="2016-03" db="EMBL/GenBank/DDBJ databases">
        <title>Deep-sea bacteria in the southern Pacific.</title>
        <authorList>
            <person name="Tang K."/>
        </authorList>
    </citation>
    <scope>NUCLEOTIDE SEQUENCE [LARGE SCALE GENOMIC DNA]</scope>
    <source>
        <strain evidence="3 4">JLT2016</strain>
    </source>
</reference>
<evidence type="ECO:0000313" key="4">
    <source>
        <dbReference type="Proteomes" id="UP000186559"/>
    </source>
</evidence>
<dbReference type="EMBL" id="CP014796">
    <property type="protein sequence ID" value="APX22769.1"/>
    <property type="molecule type" value="Genomic_DNA"/>
</dbReference>
<gene>
    <name evidence="3" type="ORF">Ga0080559_TMP1973</name>
</gene>
<dbReference type="AlphaFoldDB" id="A0A1U7D3Q0"/>
<feature type="region of interest" description="Disordered" evidence="2">
    <location>
        <begin position="1"/>
        <end position="187"/>
    </location>
</feature>
<proteinExistence type="predicted"/>
<evidence type="ECO:0000313" key="3">
    <source>
        <dbReference type="EMBL" id="APX22769.1"/>
    </source>
</evidence>
<dbReference type="RefSeq" id="WP_229743270.1">
    <property type="nucleotide sequence ID" value="NZ_BMEW01000004.1"/>
</dbReference>
<feature type="compositionally biased region" description="Acidic residues" evidence="2">
    <location>
        <begin position="37"/>
        <end position="69"/>
    </location>
</feature>
<dbReference type="STRING" id="1229727.Ga0080559_TMP1973"/>
<keyword evidence="1" id="KW-0175">Coiled coil</keyword>